<evidence type="ECO:0000256" key="12">
    <source>
        <dbReference type="ARBA" id="ARBA00048800"/>
    </source>
</evidence>
<evidence type="ECO:0008006" key="21">
    <source>
        <dbReference type="Google" id="ProtNLM"/>
    </source>
</evidence>
<proteinExistence type="inferred from homology"/>
<reference evidence="19" key="3">
    <citation type="submission" date="2022-06" db="UniProtKB">
        <authorList>
            <consortium name="EnsemblMetazoa"/>
        </authorList>
    </citation>
    <scope>IDENTIFICATION</scope>
</reference>
<dbReference type="PANTHER" id="PTHR10989">
    <property type="entry name" value="ANDROGEN-INDUCED PROTEIN 1-RELATED"/>
    <property type="match status" value="1"/>
</dbReference>
<feature type="transmembrane region" description="Helical" evidence="17">
    <location>
        <begin position="198"/>
        <end position="219"/>
    </location>
</feature>
<dbReference type="EMBL" id="WVUK01000052">
    <property type="protein sequence ID" value="KAF7494681.1"/>
    <property type="molecule type" value="Genomic_DNA"/>
</dbReference>
<feature type="transmembrane region" description="Helical" evidence="17">
    <location>
        <begin position="126"/>
        <end position="147"/>
    </location>
</feature>
<evidence type="ECO:0000256" key="10">
    <source>
        <dbReference type="ARBA" id="ARBA00048680"/>
    </source>
</evidence>
<evidence type="ECO:0000313" key="18">
    <source>
        <dbReference type="EMBL" id="KAF7494681.1"/>
    </source>
</evidence>
<organism evidence="18">
    <name type="scientific">Sarcoptes scabiei</name>
    <name type="common">Itch mite</name>
    <name type="synonym">Acarus scabiei</name>
    <dbReference type="NCBI Taxonomy" id="52283"/>
    <lineage>
        <taxon>Eukaryota</taxon>
        <taxon>Metazoa</taxon>
        <taxon>Ecdysozoa</taxon>
        <taxon>Arthropoda</taxon>
        <taxon>Chelicerata</taxon>
        <taxon>Arachnida</taxon>
        <taxon>Acari</taxon>
        <taxon>Acariformes</taxon>
        <taxon>Sarcoptiformes</taxon>
        <taxon>Astigmata</taxon>
        <taxon>Psoroptidia</taxon>
        <taxon>Sarcoptoidea</taxon>
        <taxon>Sarcoptidae</taxon>
        <taxon>Sarcoptinae</taxon>
        <taxon>Sarcoptes</taxon>
    </lineage>
</organism>
<dbReference type="GO" id="GO:0016020">
    <property type="term" value="C:membrane"/>
    <property type="evidence" value="ECO:0007669"/>
    <property type="project" value="InterPro"/>
</dbReference>
<evidence type="ECO:0000256" key="16">
    <source>
        <dbReference type="ARBA" id="ARBA00049428"/>
    </source>
</evidence>
<feature type="transmembrane region" description="Helical" evidence="17">
    <location>
        <begin position="88"/>
        <end position="106"/>
    </location>
</feature>
<evidence type="ECO:0000256" key="2">
    <source>
        <dbReference type="ARBA" id="ARBA00004127"/>
    </source>
</evidence>
<reference evidence="18" key="2">
    <citation type="submission" date="2020-01" db="EMBL/GenBank/DDBJ databases">
        <authorList>
            <person name="Korhonen P.K.K."/>
            <person name="Guangxu M.G."/>
            <person name="Wang T.W."/>
            <person name="Stroehlein A.J.S."/>
            <person name="Young N.D."/>
            <person name="Ang C.-S.A."/>
            <person name="Fernando D.W.F."/>
            <person name="Lu H.L."/>
            <person name="Taylor S.T."/>
            <person name="Ehtesham M.E.M."/>
            <person name="Najaraj S.H.N."/>
            <person name="Harsha G.H.G."/>
            <person name="Madugundu A.M."/>
            <person name="Renuse S.R."/>
            <person name="Holt D.H."/>
            <person name="Pandey A.P."/>
            <person name="Papenfuss A.P."/>
            <person name="Gasser R.B.G."/>
            <person name="Fischer K.F."/>
        </authorList>
    </citation>
    <scope>NUCLEOTIDE SEQUENCE</scope>
    <source>
        <strain evidence="18">SSS_KF_BRIS2020</strain>
    </source>
</reference>
<sequence>MKKEPRPSSSSSPLSRRKTSCSSWELLNDHKRIGSIRFRRITESIINEISEPKSPMRRIIKTDAINDVNHSNLNQGGNDLRLEHPKRWLIAFYSILLLIFTASYFYNLHDGIVQKRSLLFDYAYLTHWNLTFLILFVFIELICNLLASIDQMTSAIRNHYYHSIVLPFSMFVFTFFWSLCIYNEELVRDPPEKRSKEWYNHIVHTAILPAGFIKFFTIIEHHQMPEINQSIWITISVAIFYMMLTMILGEIFELYAYQLFRRSSRSQFSFYFLVFLFTLVFFNVLGIRLRKAYVNWMNRINRREESQNRHQ</sequence>
<evidence type="ECO:0000256" key="15">
    <source>
        <dbReference type="ARBA" id="ARBA00049322"/>
    </source>
</evidence>
<feature type="transmembrane region" description="Helical" evidence="17">
    <location>
        <begin position="268"/>
        <end position="289"/>
    </location>
</feature>
<dbReference type="OMA" id="LMITIVM"/>
<comment type="catalytic activity">
    <reaction evidence="1">
        <text>9-(9Z-hexadecenoyloxy)-octadecanoate + H2O = (9Z)-hexadecenoate + 9-hydroxy-octadecanoate + H(+)</text>
        <dbReference type="Rhea" id="RHEA:52068"/>
        <dbReference type="ChEBI" id="CHEBI:15377"/>
        <dbReference type="ChEBI" id="CHEBI:15378"/>
        <dbReference type="ChEBI" id="CHEBI:32372"/>
        <dbReference type="ChEBI" id="CHEBI:136286"/>
        <dbReference type="ChEBI" id="CHEBI:136309"/>
    </reaction>
    <physiologicalReaction direction="left-to-right" evidence="1">
        <dbReference type="Rhea" id="RHEA:52069"/>
    </physiologicalReaction>
</comment>
<evidence type="ECO:0000256" key="11">
    <source>
        <dbReference type="ARBA" id="ARBA00048701"/>
    </source>
</evidence>
<dbReference type="Pfam" id="PF04750">
    <property type="entry name" value="Far-17a_AIG1"/>
    <property type="match status" value="1"/>
</dbReference>
<keyword evidence="20" id="KW-1185">Reference proteome</keyword>
<feature type="transmembrane region" description="Helical" evidence="17">
    <location>
        <begin position="231"/>
        <end position="256"/>
    </location>
</feature>
<evidence type="ECO:0000256" key="9">
    <source>
        <dbReference type="ARBA" id="ARBA00047863"/>
    </source>
</evidence>
<comment type="catalytic activity">
    <reaction evidence="10">
        <text>12-octadecanoyloxy-octadecanoate + H2O = 12-hydroxyoctadecanoate + octadecanoate + H(+)</text>
        <dbReference type="Rhea" id="RHEA:52080"/>
        <dbReference type="ChEBI" id="CHEBI:15377"/>
        <dbReference type="ChEBI" id="CHEBI:15378"/>
        <dbReference type="ChEBI" id="CHEBI:25629"/>
        <dbReference type="ChEBI" id="CHEBI:84201"/>
        <dbReference type="ChEBI" id="CHEBI:136330"/>
    </reaction>
    <physiologicalReaction direction="left-to-right" evidence="10">
        <dbReference type="Rhea" id="RHEA:52081"/>
    </physiologicalReaction>
</comment>
<evidence type="ECO:0000256" key="13">
    <source>
        <dbReference type="ARBA" id="ARBA00049221"/>
    </source>
</evidence>
<dbReference type="Proteomes" id="UP000070412">
    <property type="component" value="Unassembled WGS sequence"/>
</dbReference>
<dbReference type="PANTHER" id="PTHR10989:SF16">
    <property type="entry name" value="AT02829P-RELATED"/>
    <property type="match status" value="1"/>
</dbReference>
<evidence type="ECO:0000256" key="7">
    <source>
        <dbReference type="ARBA" id="ARBA00047368"/>
    </source>
</evidence>
<comment type="catalytic activity">
    <reaction evidence="7">
        <text>12-hexadecanoyloxy-octadecanoate + H2O = 12-hydroxyoctadecanoate + hexadecanoate + H(+)</text>
        <dbReference type="Rhea" id="RHEA:52056"/>
        <dbReference type="ChEBI" id="CHEBI:7896"/>
        <dbReference type="ChEBI" id="CHEBI:15377"/>
        <dbReference type="ChEBI" id="CHEBI:15378"/>
        <dbReference type="ChEBI" id="CHEBI:83677"/>
        <dbReference type="ChEBI" id="CHEBI:84201"/>
    </reaction>
    <physiologicalReaction direction="left-to-right" evidence="7">
        <dbReference type="Rhea" id="RHEA:52057"/>
    </physiologicalReaction>
</comment>
<evidence type="ECO:0000313" key="20">
    <source>
        <dbReference type="Proteomes" id="UP000070412"/>
    </source>
</evidence>
<comment type="catalytic activity">
    <reaction evidence="13">
        <text>9-octadecanoyloxy-octadecanoate + H2O = 9-hydroxy-octadecanoate + octadecanoate + H(+)</text>
        <dbReference type="Rhea" id="RHEA:52096"/>
        <dbReference type="ChEBI" id="CHEBI:15377"/>
        <dbReference type="ChEBI" id="CHEBI:15378"/>
        <dbReference type="ChEBI" id="CHEBI:25629"/>
        <dbReference type="ChEBI" id="CHEBI:136286"/>
        <dbReference type="ChEBI" id="CHEBI:136373"/>
    </reaction>
    <physiologicalReaction direction="left-to-right" evidence="13">
        <dbReference type="Rhea" id="RHEA:52097"/>
    </physiologicalReaction>
</comment>
<name>A0A834RDN3_SARSC</name>
<comment type="catalytic activity">
    <reaction evidence="15">
        <text>13-(9Z-hexadecenoyloxy)-octadecanoate + H2O = 13-hydroxy-octadecanoate + (9Z)-hexadecenoate + H(+)</text>
        <dbReference type="Rhea" id="RHEA:52076"/>
        <dbReference type="ChEBI" id="CHEBI:15377"/>
        <dbReference type="ChEBI" id="CHEBI:15378"/>
        <dbReference type="ChEBI" id="CHEBI:32372"/>
        <dbReference type="ChEBI" id="CHEBI:136304"/>
        <dbReference type="ChEBI" id="CHEBI:136315"/>
    </reaction>
    <physiologicalReaction direction="left-to-right" evidence="15">
        <dbReference type="Rhea" id="RHEA:52077"/>
    </physiologicalReaction>
</comment>
<dbReference type="EnsemblMetazoa" id="SSS_2219s_mrna">
    <property type="protein sequence ID" value="KAF7494681.1"/>
    <property type="gene ID" value="SSS_2219"/>
</dbReference>
<keyword evidence="6 17" id="KW-0472">Membrane</keyword>
<reference evidence="20" key="1">
    <citation type="journal article" date="2020" name="PLoS Negl. Trop. Dis.">
        <title>High-quality nuclear genome for Sarcoptes scabiei-A critical resource for a neglected parasite.</title>
        <authorList>
            <person name="Korhonen P.K."/>
            <person name="Gasser R.B."/>
            <person name="Ma G."/>
            <person name="Wang T."/>
            <person name="Stroehlein A.J."/>
            <person name="Young N.D."/>
            <person name="Ang C.S."/>
            <person name="Fernando D.D."/>
            <person name="Lu H.C."/>
            <person name="Taylor S."/>
            <person name="Reynolds S.L."/>
            <person name="Mofiz E."/>
            <person name="Najaraj S.H."/>
            <person name="Gowda H."/>
            <person name="Madugundu A."/>
            <person name="Renuse S."/>
            <person name="Holt D."/>
            <person name="Pandey A."/>
            <person name="Papenfuss A.T."/>
            <person name="Fischer K."/>
        </authorList>
    </citation>
    <scope>NUCLEOTIDE SEQUENCE [LARGE SCALE GENOMIC DNA]</scope>
</reference>
<evidence type="ECO:0000256" key="14">
    <source>
        <dbReference type="ARBA" id="ARBA00049296"/>
    </source>
</evidence>
<comment type="catalytic activity">
    <reaction evidence="12">
        <text>9-(9Z-octadecenoyloxy)-octadecanoate + H2O = 9-hydroxy-octadecanoate + (9Z)-octadecenoate + H(+)</text>
        <dbReference type="Rhea" id="RHEA:52048"/>
        <dbReference type="ChEBI" id="CHEBI:15377"/>
        <dbReference type="ChEBI" id="CHEBI:15378"/>
        <dbReference type="ChEBI" id="CHEBI:30823"/>
        <dbReference type="ChEBI" id="CHEBI:136282"/>
        <dbReference type="ChEBI" id="CHEBI:136286"/>
    </reaction>
    <physiologicalReaction direction="left-to-right" evidence="12">
        <dbReference type="Rhea" id="RHEA:52049"/>
    </physiologicalReaction>
</comment>
<dbReference type="OrthoDB" id="1898221at2759"/>
<comment type="catalytic activity">
    <reaction evidence="8">
        <text>13-octadecanoyloxy-octadecanoate + H2O = 13-hydroxy-octadecanoate + octadecanoate + H(+)</text>
        <dbReference type="Rhea" id="RHEA:52084"/>
        <dbReference type="ChEBI" id="CHEBI:15377"/>
        <dbReference type="ChEBI" id="CHEBI:15378"/>
        <dbReference type="ChEBI" id="CHEBI:25629"/>
        <dbReference type="ChEBI" id="CHEBI:136304"/>
        <dbReference type="ChEBI" id="CHEBI:136335"/>
    </reaction>
    <physiologicalReaction direction="left-to-right" evidence="8">
        <dbReference type="Rhea" id="RHEA:52085"/>
    </physiologicalReaction>
</comment>
<feature type="transmembrane region" description="Helical" evidence="17">
    <location>
        <begin position="159"/>
        <end position="178"/>
    </location>
</feature>
<evidence type="ECO:0000256" key="1">
    <source>
        <dbReference type="ARBA" id="ARBA00000923"/>
    </source>
</evidence>
<dbReference type="InterPro" id="IPR006838">
    <property type="entry name" value="ADTRP_AIG1"/>
</dbReference>
<evidence type="ECO:0000256" key="8">
    <source>
        <dbReference type="ARBA" id="ARBA00047427"/>
    </source>
</evidence>
<gene>
    <name evidence="18" type="ORF">SSS_2219</name>
</gene>
<comment type="subcellular location">
    <subcellularLocation>
        <location evidence="2">Endomembrane system</location>
        <topology evidence="2">Multi-pass membrane protein</topology>
    </subcellularLocation>
</comment>
<evidence type="ECO:0000256" key="4">
    <source>
        <dbReference type="ARBA" id="ARBA00022692"/>
    </source>
</evidence>
<comment type="catalytic activity">
    <reaction evidence="14">
        <text>13-(9Z-octadecenoyloxy)-octadecanoate + H2O = 13-hydroxy-octadecanoate + (9Z)-octadecenoate + H(+)</text>
        <dbReference type="Rhea" id="RHEA:52064"/>
        <dbReference type="ChEBI" id="CHEBI:15377"/>
        <dbReference type="ChEBI" id="CHEBI:15378"/>
        <dbReference type="ChEBI" id="CHEBI:30823"/>
        <dbReference type="ChEBI" id="CHEBI:136303"/>
        <dbReference type="ChEBI" id="CHEBI:136304"/>
    </reaction>
    <physiologicalReaction direction="left-to-right" evidence="14">
        <dbReference type="Rhea" id="RHEA:52065"/>
    </physiologicalReaction>
</comment>
<evidence type="ECO:0000313" key="19">
    <source>
        <dbReference type="EnsemblMetazoa" id="KAF7494681.1"/>
    </source>
</evidence>
<keyword evidence="4 17" id="KW-0812">Transmembrane</keyword>
<comment type="similarity">
    <text evidence="3">Belongs to the AIG1 family.</text>
</comment>
<evidence type="ECO:0000256" key="5">
    <source>
        <dbReference type="ARBA" id="ARBA00022989"/>
    </source>
</evidence>
<comment type="catalytic activity">
    <reaction evidence="9">
        <text>9-hexadecanoyloxy-octadecanoate + H2O = 9-hydroxy-octadecanoate + hexadecanoate + H(+)</text>
        <dbReference type="Rhea" id="RHEA:52052"/>
        <dbReference type="ChEBI" id="CHEBI:7896"/>
        <dbReference type="ChEBI" id="CHEBI:15377"/>
        <dbReference type="ChEBI" id="CHEBI:15378"/>
        <dbReference type="ChEBI" id="CHEBI:83670"/>
        <dbReference type="ChEBI" id="CHEBI:136286"/>
    </reaction>
    <physiologicalReaction direction="left-to-right" evidence="9">
        <dbReference type="Rhea" id="RHEA:52053"/>
    </physiologicalReaction>
</comment>
<dbReference type="GO" id="GO:0012505">
    <property type="term" value="C:endomembrane system"/>
    <property type="evidence" value="ECO:0007669"/>
    <property type="project" value="UniProtKB-SubCell"/>
</dbReference>
<comment type="catalytic activity">
    <reaction evidence="16">
        <text>12-(9Z-hexadecenoyloxy)-octadecanoate + H2O = 12-hydroxyoctadecanoate + (9Z)-hexadecenoate + H(+)</text>
        <dbReference type="Rhea" id="RHEA:52072"/>
        <dbReference type="ChEBI" id="CHEBI:15377"/>
        <dbReference type="ChEBI" id="CHEBI:15378"/>
        <dbReference type="ChEBI" id="CHEBI:32372"/>
        <dbReference type="ChEBI" id="CHEBI:84201"/>
        <dbReference type="ChEBI" id="CHEBI:136312"/>
    </reaction>
    <physiologicalReaction direction="left-to-right" evidence="16">
        <dbReference type="Rhea" id="RHEA:52073"/>
    </physiologicalReaction>
</comment>
<dbReference type="AlphaFoldDB" id="A0A834RDN3"/>
<comment type="catalytic activity">
    <reaction evidence="11">
        <text>12-(9Z-octadecenoyloxy)-octadecanoate + H2O = 12-hydroxyoctadecanoate + (9Z)-octadecenoate + H(+)</text>
        <dbReference type="Rhea" id="RHEA:52060"/>
        <dbReference type="ChEBI" id="CHEBI:15377"/>
        <dbReference type="ChEBI" id="CHEBI:15378"/>
        <dbReference type="ChEBI" id="CHEBI:30823"/>
        <dbReference type="ChEBI" id="CHEBI:84201"/>
        <dbReference type="ChEBI" id="CHEBI:136302"/>
    </reaction>
    <physiologicalReaction direction="left-to-right" evidence="11">
        <dbReference type="Rhea" id="RHEA:52061"/>
    </physiologicalReaction>
</comment>
<accession>A0A834RDN3</accession>
<evidence type="ECO:0000256" key="3">
    <source>
        <dbReference type="ARBA" id="ARBA00009300"/>
    </source>
</evidence>
<evidence type="ECO:0000256" key="17">
    <source>
        <dbReference type="SAM" id="Phobius"/>
    </source>
</evidence>
<protein>
    <recommendedName>
        <fullName evidence="21">FAR-17a/AIG1-like protein</fullName>
    </recommendedName>
</protein>
<keyword evidence="5 17" id="KW-1133">Transmembrane helix</keyword>
<evidence type="ECO:0000256" key="6">
    <source>
        <dbReference type="ARBA" id="ARBA00023136"/>
    </source>
</evidence>